<dbReference type="SUPFAM" id="SSF103481">
    <property type="entry name" value="Multidrug resistance efflux transporter EmrE"/>
    <property type="match status" value="2"/>
</dbReference>
<keyword evidence="2" id="KW-0472">Membrane</keyword>
<dbReference type="AlphaFoldDB" id="A0A2T0TCZ9"/>
<dbReference type="OrthoDB" id="5242788at2"/>
<accession>A0A2T0TCZ9</accession>
<reference evidence="4 5" key="1">
    <citation type="submission" date="2018-03" db="EMBL/GenBank/DDBJ databases">
        <title>Genomic Encyclopedia of Archaeal and Bacterial Type Strains, Phase II (KMG-II): from individual species to whole genera.</title>
        <authorList>
            <person name="Goeker M."/>
        </authorList>
    </citation>
    <scope>NUCLEOTIDE SEQUENCE [LARGE SCALE GENOMIC DNA]</scope>
    <source>
        <strain evidence="4 5">DSM 44720</strain>
    </source>
</reference>
<feature type="transmembrane region" description="Helical" evidence="2">
    <location>
        <begin position="12"/>
        <end position="35"/>
    </location>
</feature>
<evidence type="ECO:0000313" key="4">
    <source>
        <dbReference type="EMBL" id="PRY43542.1"/>
    </source>
</evidence>
<evidence type="ECO:0000256" key="1">
    <source>
        <dbReference type="ARBA" id="ARBA00007362"/>
    </source>
</evidence>
<dbReference type="Proteomes" id="UP000239494">
    <property type="component" value="Unassembled WGS sequence"/>
</dbReference>
<evidence type="ECO:0000313" key="5">
    <source>
        <dbReference type="Proteomes" id="UP000239494"/>
    </source>
</evidence>
<feature type="transmembrane region" description="Helical" evidence="2">
    <location>
        <begin position="185"/>
        <end position="210"/>
    </location>
</feature>
<keyword evidence="2" id="KW-0812">Transmembrane</keyword>
<proteinExistence type="inferred from homology"/>
<name>A0A2T0TCZ9_9PSEU</name>
<evidence type="ECO:0000256" key="2">
    <source>
        <dbReference type="SAM" id="Phobius"/>
    </source>
</evidence>
<feature type="transmembrane region" description="Helical" evidence="2">
    <location>
        <begin position="153"/>
        <end position="173"/>
    </location>
</feature>
<feature type="transmembrane region" description="Helical" evidence="2">
    <location>
        <begin position="41"/>
        <end position="62"/>
    </location>
</feature>
<sequence>MGHVHQRVDPFTAVAIGVALVAVSSSGPLIAFAAAPALAMAFWRTGLAVGVLGPFTLVRRGAELRQVVGRREGRYSALAGVALAAHFATWMPSTQLTSVATATALVATQPVWQGLIARWQGRRQPVATWVGILLAVVGVAVATGADFSVAGPALWGDLLALAGGAMAAVYTALGERARVSVTTTTYTLVCYSVCAVLLLVGCLVFGVPLVGFDAGTWAAIAGLAVGAQLLGHSMFSYALQKVSAGTVSLLILLEVPGAGVIAWLWLGQVPGVGAMVGVGLLLVGLAVVVGTGVWAGRRVEVVA</sequence>
<feature type="transmembrane region" description="Helical" evidence="2">
    <location>
        <begin position="126"/>
        <end position="147"/>
    </location>
</feature>
<feature type="transmembrane region" description="Helical" evidence="2">
    <location>
        <begin position="216"/>
        <end position="235"/>
    </location>
</feature>
<comment type="caution">
    <text evidence="4">The sequence shown here is derived from an EMBL/GenBank/DDBJ whole genome shotgun (WGS) entry which is preliminary data.</text>
</comment>
<dbReference type="InterPro" id="IPR037185">
    <property type="entry name" value="EmrE-like"/>
</dbReference>
<keyword evidence="2" id="KW-1133">Transmembrane helix</keyword>
<dbReference type="PANTHER" id="PTHR22911:SF76">
    <property type="entry name" value="EAMA DOMAIN-CONTAINING PROTEIN"/>
    <property type="match status" value="1"/>
</dbReference>
<protein>
    <submittedName>
        <fullName evidence="4">Threonine/homoserine efflux transporter RhtA</fullName>
    </submittedName>
</protein>
<dbReference type="EMBL" id="PVTF01000003">
    <property type="protein sequence ID" value="PRY43542.1"/>
    <property type="molecule type" value="Genomic_DNA"/>
</dbReference>
<dbReference type="PANTHER" id="PTHR22911">
    <property type="entry name" value="ACYL-MALONYL CONDENSING ENZYME-RELATED"/>
    <property type="match status" value="1"/>
</dbReference>
<feature type="domain" description="EamA" evidence="3">
    <location>
        <begin position="154"/>
        <end position="289"/>
    </location>
</feature>
<feature type="domain" description="EamA" evidence="3">
    <location>
        <begin position="21"/>
        <end position="142"/>
    </location>
</feature>
<feature type="transmembrane region" description="Helical" evidence="2">
    <location>
        <begin position="272"/>
        <end position="295"/>
    </location>
</feature>
<dbReference type="GO" id="GO:0016020">
    <property type="term" value="C:membrane"/>
    <property type="evidence" value="ECO:0007669"/>
    <property type="project" value="InterPro"/>
</dbReference>
<gene>
    <name evidence="4" type="ORF">CLV43_103289</name>
</gene>
<comment type="similarity">
    <text evidence="1">Belongs to the EamA transporter family.</text>
</comment>
<keyword evidence="5" id="KW-1185">Reference proteome</keyword>
<feature type="transmembrane region" description="Helical" evidence="2">
    <location>
        <begin position="247"/>
        <end position="266"/>
    </location>
</feature>
<dbReference type="InterPro" id="IPR000620">
    <property type="entry name" value="EamA_dom"/>
</dbReference>
<dbReference type="Pfam" id="PF00892">
    <property type="entry name" value="EamA"/>
    <property type="match status" value="2"/>
</dbReference>
<organism evidence="4 5">
    <name type="scientific">Umezawaea tangerina</name>
    <dbReference type="NCBI Taxonomy" id="84725"/>
    <lineage>
        <taxon>Bacteria</taxon>
        <taxon>Bacillati</taxon>
        <taxon>Actinomycetota</taxon>
        <taxon>Actinomycetes</taxon>
        <taxon>Pseudonocardiales</taxon>
        <taxon>Pseudonocardiaceae</taxon>
        <taxon>Umezawaea</taxon>
    </lineage>
</organism>
<evidence type="ECO:0000259" key="3">
    <source>
        <dbReference type="Pfam" id="PF00892"/>
    </source>
</evidence>